<feature type="region of interest" description="Disordered" evidence="1">
    <location>
        <begin position="1"/>
        <end position="46"/>
    </location>
</feature>
<dbReference type="AlphaFoldDB" id="A0A8T0S182"/>
<sequence>MPFEGSAEGKPLDASPPACRRRLPRPPPPAINAPASPGPSPQASSCARAKAVCSAARLLSSSRSESEAEWLAPPAPALTAAAAGARRRPGPVLCGRPVVHFGATVLQIRDVDGGHGIRLAAQAAAPDGRHRKAGSEVLLHHCRL</sequence>
<proteinExistence type="predicted"/>
<accession>A0A8T0S182</accession>
<feature type="compositionally biased region" description="Pro residues" evidence="1">
    <location>
        <begin position="25"/>
        <end position="40"/>
    </location>
</feature>
<dbReference type="EMBL" id="CM029046">
    <property type="protein sequence ID" value="KAG2592401.1"/>
    <property type="molecule type" value="Genomic_DNA"/>
</dbReference>
<organism evidence="2 3">
    <name type="scientific">Panicum virgatum</name>
    <name type="common">Blackwell switchgrass</name>
    <dbReference type="NCBI Taxonomy" id="38727"/>
    <lineage>
        <taxon>Eukaryota</taxon>
        <taxon>Viridiplantae</taxon>
        <taxon>Streptophyta</taxon>
        <taxon>Embryophyta</taxon>
        <taxon>Tracheophyta</taxon>
        <taxon>Spermatophyta</taxon>
        <taxon>Magnoliopsida</taxon>
        <taxon>Liliopsida</taxon>
        <taxon>Poales</taxon>
        <taxon>Poaceae</taxon>
        <taxon>PACMAD clade</taxon>
        <taxon>Panicoideae</taxon>
        <taxon>Panicodae</taxon>
        <taxon>Paniceae</taxon>
        <taxon>Panicinae</taxon>
        <taxon>Panicum</taxon>
        <taxon>Panicum sect. Hiantes</taxon>
    </lineage>
</organism>
<reference evidence="2" key="1">
    <citation type="submission" date="2020-05" db="EMBL/GenBank/DDBJ databases">
        <title>WGS assembly of Panicum virgatum.</title>
        <authorList>
            <person name="Lovell J.T."/>
            <person name="Jenkins J."/>
            <person name="Shu S."/>
            <person name="Juenger T.E."/>
            <person name="Schmutz J."/>
        </authorList>
    </citation>
    <scope>NUCLEOTIDE SEQUENCE</scope>
    <source>
        <strain evidence="2">AP13</strain>
    </source>
</reference>
<keyword evidence="3" id="KW-1185">Reference proteome</keyword>
<protein>
    <submittedName>
        <fullName evidence="2">Uncharacterized protein</fullName>
    </submittedName>
</protein>
<evidence type="ECO:0000313" key="2">
    <source>
        <dbReference type="EMBL" id="KAG2592401.1"/>
    </source>
</evidence>
<name>A0A8T0S182_PANVG</name>
<comment type="caution">
    <text evidence="2">The sequence shown here is derived from an EMBL/GenBank/DDBJ whole genome shotgun (WGS) entry which is preliminary data.</text>
</comment>
<dbReference type="Proteomes" id="UP000823388">
    <property type="component" value="Chromosome 5N"/>
</dbReference>
<gene>
    <name evidence="2" type="ORF">PVAP13_5NG546686</name>
</gene>
<evidence type="ECO:0000256" key="1">
    <source>
        <dbReference type="SAM" id="MobiDB-lite"/>
    </source>
</evidence>
<evidence type="ECO:0000313" key="3">
    <source>
        <dbReference type="Proteomes" id="UP000823388"/>
    </source>
</evidence>